<organism evidence="1">
    <name type="scientific">Arundo donax</name>
    <name type="common">Giant reed</name>
    <name type="synonym">Donax arundinaceus</name>
    <dbReference type="NCBI Taxonomy" id="35708"/>
    <lineage>
        <taxon>Eukaryota</taxon>
        <taxon>Viridiplantae</taxon>
        <taxon>Streptophyta</taxon>
        <taxon>Embryophyta</taxon>
        <taxon>Tracheophyta</taxon>
        <taxon>Spermatophyta</taxon>
        <taxon>Magnoliopsida</taxon>
        <taxon>Liliopsida</taxon>
        <taxon>Poales</taxon>
        <taxon>Poaceae</taxon>
        <taxon>PACMAD clade</taxon>
        <taxon>Arundinoideae</taxon>
        <taxon>Arundineae</taxon>
        <taxon>Arundo</taxon>
    </lineage>
</organism>
<name>A0A0A8Y678_ARUDO</name>
<accession>A0A0A8Y678</accession>
<dbReference type="AlphaFoldDB" id="A0A0A8Y678"/>
<dbReference type="EMBL" id="GBRH01276351">
    <property type="protein sequence ID" value="JAD21544.1"/>
    <property type="molecule type" value="Transcribed_RNA"/>
</dbReference>
<sequence length="46" mass="4722">MGPSPSLLAQPNIWPIPPSKPTSVLSSSPCLLPLVTFPLSAHAALS</sequence>
<protein>
    <submittedName>
        <fullName evidence="1">Uncharacterized protein</fullName>
    </submittedName>
</protein>
<proteinExistence type="predicted"/>
<evidence type="ECO:0000313" key="1">
    <source>
        <dbReference type="EMBL" id="JAD21544.1"/>
    </source>
</evidence>
<reference evidence="1" key="1">
    <citation type="submission" date="2014-09" db="EMBL/GenBank/DDBJ databases">
        <authorList>
            <person name="Magalhaes I.L.F."/>
            <person name="Oliveira U."/>
            <person name="Santos F.R."/>
            <person name="Vidigal T.H.D.A."/>
            <person name="Brescovit A.D."/>
            <person name="Santos A.J."/>
        </authorList>
    </citation>
    <scope>NUCLEOTIDE SEQUENCE</scope>
    <source>
        <tissue evidence="1">Shoot tissue taken approximately 20 cm above the soil surface</tissue>
    </source>
</reference>
<reference evidence="1" key="2">
    <citation type="journal article" date="2015" name="Data Brief">
        <title>Shoot transcriptome of the giant reed, Arundo donax.</title>
        <authorList>
            <person name="Barrero R.A."/>
            <person name="Guerrero F.D."/>
            <person name="Moolhuijzen P."/>
            <person name="Goolsby J.A."/>
            <person name="Tidwell J."/>
            <person name="Bellgard S.E."/>
            <person name="Bellgard M.I."/>
        </authorList>
    </citation>
    <scope>NUCLEOTIDE SEQUENCE</scope>
    <source>
        <tissue evidence="1">Shoot tissue taken approximately 20 cm above the soil surface</tissue>
    </source>
</reference>